<feature type="compositionally biased region" description="Acidic residues" evidence="1">
    <location>
        <begin position="70"/>
        <end position="89"/>
    </location>
</feature>
<name>A0AAE0NFM3_9PEZI</name>
<dbReference type="EMBL" id="JAULSN010000002">
    <property type="protein sequence ID" value="KAK3380608.1"/>
    <property type="molecule type" value="Genomic_DNA"/>
</dbReference>
<gene>
    <name evidence="3" type="ORF">B0T24DRAFT_676284</name>
</gene>
<organism evidence="3 4">
    <name type="scientific">Lasiosphaeria ovina</name>
    <dbReference type="NCBI Taxonomy" id="92902"/>
    <lineage>
        <taxon>Eukaryota</taxon>
        <taxon>Fungi</taxon>
        <taxon>Dikarya</taxon>
        <taxon>Ascomycota</taxon>
        <taxon>Pezizomycotina</taxon>
        <taxon>Sordariomycetes</taxon>
        <taxon>Sordariomycetidae</taxon>
        <taxon>Sordariales</taxon>
        <taxon>Lasiosphaeriaceae</taxon>
        <taxon>Lasiosphaeria</taxon>
    </lineage>
</organism>
<feature type="signal peptide" evidence="2">
    <location>
        <begin position="1"/>
        <end position="18"/>
    </location>
</feature>
<evidence type="ECO:0000256" key="1">
    <source>
        <dbReference type="SAM" id="MobiDB-lite"/>
    </source>
</evidence>
<sequence>MKLKTVFAFFAAIMAVAAIPVKVAPESDALAVREDRVDVAARDLTKTKTKVKAKARKARKVRKVKKRDDDSDDSDSDSDSDSDGDSDGD</sequence>
<dbReference type="AlphaFoldDB" id="A0AAE0NFM3"/>
<feature type="compositionally biased region" description="Basic residues" evidence="1">
    <location>
        <begin position="50"/>
        <end position="65"/>
    </location>
</feature>
<evidence type="ECO:0000313" key="4">
    <source>
        <dbReference type="Proteomes" id="UP001287356"/>
    </source>
</evidence>
<dbReference type="Proteomes" id="UP001287356">
    <property type="component" value="Unassembled WGS sequence"/>
</dbReference>
<feature type="region of interest" description="Disordered" evidence="1">
    <location>
        <begin position="50"/>
        <end position="89"/>
    </location>
</feature>
<protein>
    <submittedName>
        <fullName evidence="3">Uncharacterized protein</fullName>
    </submittedName>
</protein>
<evidence type="ECO:0000313" key="3">
    <source>
        <dbReference type="EMBL" id="KAK3380608.1"/>
    </source>
</evidence>
<evidence type="ECO:0000256" key="2">
    <source>
        <dbReference type="SAM" id="SignalP"/>
    </source>
</evidence>
<comment type="caution">
    <text evidence="3">The sequence shown here is derived from an EMBL/GenBank/DDBJ whole genome shotgun (WGS) entry which is preliminary data.</text>
</comment>
<proteinExistence type="predicted"/>
<reference evidence="3" key="2">
    <citation type="submission" date="2023-06" db="EMBL/GenBank/DDBJ databases">
        <authorList>
            <consortium name="Lawrence Berkeley National Laboratory"/>
            <person name="Haridas S."/>
            <person name="Hensen N."/>
            <person name="Bonometti L."/>
            <person name="Westerberg I."/>
            <person name="Brannstrom I.O."/>
            <person name="Guillou S."/>
            <person name="Cros-Aarteil S."/>
            <person name="Calhoun S."/>
            <person name="Kuo A."/>
            <person name="Mondo S."/>
            <person name="Pangilinan J."/>
            <person name="Riley R."/>
            <person name="Labutti K."/>
            <person name="Andreopoulos B."/>
            <person name="Lipzen A."/>
            <person name="Chen C."/>
            <person name="Yanf M."/>
            <person name="Daum C."/>
            <person name="Ng V."/>
            <person name="Clum A."/>
            <person name="Steindorff A."/>
            <person name="Ohm R."/>
            <person name="Martin F."/>
            <person name="Silar P."/>
            <person name="Natvig D."/>
            <person name="Lalanne C."/>
            <person name="Gautier V."/>
            <person name="Ament-Velasquez S.L."/>
            <person name="Kruys A."/>
            <person name="Hutchinson M.I."/>
            <person name="Powell A.J."/>
            <person name="Barry K."/>
            <person name="Miller A.N."/>
            <person name="Grigoriev I.V."/>
            <person name="Debuchy R."/>
            <person name="Gladieux P."/>
            <person name="Thoren M.H."/>
            <person name="Johannesson H."/>
        </authorList>
    </citation>
    <scope>NUCLEOTIDE SEQUENCE</scope>
    <source>
        <strain evidence="3">CBS 958.72</strain>
    </source>
</reference>
<keyword evidence="2" id="KW-0732">Signal</keyword>
<keyword evidence="4" id="KW-1185">Reference proteome</keyword>
<reference evidence="3" key="1">
    <citation type="journal article" date="2023" name="Mol. Phylogenet. Evol.">
        <title>Genome-scale phylogeny and comparative genomics of the fungal order Sordariales.</title>
        <authorList>
            <person name="Hensen N."/>
            <person name="Bonometti L."/>
            <person name="Westerberg I."/>
            <person name="Brannstrom I.O."/>
            <person name="Guillou S."/>
            <person name="Cros-Aarteil S."/>
            <person name="Calhoun S."/>
            <person name="Haridas S."/>
            <person name="Kuo A."/>
            <person name="Mondo S."/>
            <person name="Pangilinan J."/>
            <person name="Riley R."/>
            <person name="LaButti K."/>
            <person name="Andreopoulos B."/>
            <person name="Lipzen A."/>
            <person name="Chen C."/>
            <person name="Yan M."/>
            <person name="Daum C."/>
            <person name="Ng V."/>
            <person name="Clum A."/>
            <person name="Steindorff A."/>
            <person name="Ohm R.A."/>
            <person name="Martin F."/>
            <person name="Silar P."/>
            <person name="Natvig D.O."/>
            <person name="Lalanne C."/>
            <person name="Gautier V."/>
            <person name="Ament-Velasquez S.L."/>
            <person name="Kruys A."/>
            <person name="Hutchinson M.I."/>
            <person name="Powell A.J."/>
            <person name="Barry K."/>
            <person name="Miller A.N."/>
            <person name="Grigoriev I.V."/>
            <person name="Debuchy R."/>
            <person name="Gladieux P."/>
            <person name="Hiltunen Thoren M."/>
            <person name="Johannesson H."/>
        </authorList>
    </citation>
    <scope>NUCLEOTIDE SEQUENCE</scope>
    <source>
        <strain evidence="3">CBS 958.72</strain>
    </source>
</reference>
<feature type="chain" id="PRO_5042076753" evidence="2">
    <location>
        <begin position="19"/>
        <end position="89"/>
    </location>
</feature>
<accession>A0AAE0NFM3</accession>